<sequence>MAETRTLADPARVVAIAESWLGTPYLHQASARGLGTDCLGLARGIWRDLHGAEPVAPPPYTRDWGESSGREVMCEAARSFLIEIPLGAAAPGALILFRMVASGPAKHCGILVPGPDDLLALIHARETTGVTREPFTLPWRRRAVAAFLFPG</sequence>
<dbReference type="GO" id="GO:0008234">
    <property type="term" value="F:cysteine-type peptidase activity"/>
    <property type="evidence" value="ECO:0007669"/>
    <property type="project" value="UniProtKB-KW"/>
</dbReference>
<dbReference type="NCBIfam" id="TIGR02219">
    <property type="entry name" value="phage_NlpC_fam"/>
    <property type="match status" value="1"/>
</dbReference>
<keyword evidence="4" id="KW-0788">Thiol protease</keyword>
<evidence type="ECO:0000256" key="4">
    <source>
        <dbReference type="ARBA" id="ARBA00022807"/>
    </source>
</evidence>
<gene>
    <name evidence="6" type="ORF">CG50_10445</name>
</gene>
<dbReference type="Proteomes" id="UP000028824">
    <property type="component" value="Unassembled WGS sequence"/>
</dbReference>
<keyword evidence="7" id="KW-1185">Reference proteome</keyword>
<protein>
    <submittedName>
        <fullName evidence="6">Peptidase</fullName>
    </submittedName>
</protein>
<dbReference type="AlphaFoldDB" id="A0A086XQT2"/>
<dbReference type="InterPro" id="IPR011929">
    <property type="entry name" value="Phage_pept_NlpC/P60"/>
</dbReference>
<keyword evidence="3" id="KW-0378">Hydrolase</keyword>
<name>A0A086XQT2_9RHOB</name>
<dbReference type="eggNOG" id="COG0791">
    <property type="taxonomic scope" value="Bacteria"/>
</dbReference>
<evidence type="ECO:0000313" key="7">
    <source>
        <dbReference type="Proteomes" id="UP000028824"/>
    </source>
</evidence>
<evidence type="ECO:0000259" key="5">
    <source>
        <dbReference type="PROSITE" id="PS51935"/>
    </source>
</evidence>
<dbReference type="Gene3D" id="3.90.1720.10">
    <property type="entry name" value="endopeptidase domain like (from Nostoc punctiforme)"/>
    <property type="match status" value="1"/>
</dbReference>
<evidence type="ECO:0000313" key="6">
    <source>
        <dbReference type="EMBL" id="KFI24382.1"/>
    </source>
</evidence>
<dbReference type="EMBL" id="JFZB01000050">
    <property type="protein sequence ID" value="KFI24382.1"/>
    <property type="molecule type" value="Genomic_DNA"/>
</dbReference>
<evidence type="ECO:0000256" key="3">
    <source>
        <dbReference type="ARBA" id="ARBA00022801"/>
    </source>
</evidence>
<dbReference type="SUPFAM" id="SSF54001">
    <property type="entry name" value="Cysteine proteinases"/>
    <property type="match status" value="1"/>
</dbReference>
<accession>A0A086XQT2</accession>
<evidence type="ECO:0000256" key="2">
    <source>
        <dbReference type="ARBA" id="ARBA00022670"/>
    </source>
</evidence>
<dbReference type="STRING" id="1105367.CG50_10445"/>
<dbReference type="PROSITE" id="PS51935">
    <property type="entry name" value="NLPC_P60"/>
    <property type="match status" value="1"/>
</dbReference>
<proteinExistence type="inferred from homology"/>
<dbReference type="InterPro" id="IPR000064">
    <property type="entry name" value="NLP_P60_dom"/>
</dbReference>
<comment type="caution">
    <text evidence="6">The sequence shown here is derived from an EMBL/GenBank/DDBJ whole genome shotgun (WGS) entry which is preliminary data.</text>
</comment>
<evidence type="ECO:0000256" key="1">
    <source>
        <dbReference type="ARBA" id="ARBA00007074"/>
    </source>
</evidence>
<reference evidence="6 7" key="1">
    <citation type="submission" date="2014-03" db="EMBL/GenBank/DDBJ databases">
        <title>Genome of Paenirhodobacter enshiensis DW2-9.</title>
        <authorList>
            <person name="Wang D."/>
            <person name="Wang G."/>
        </authorList>
    </citation>
    <scope>NUCLEOTIDE SEQUENCE [LARGE SCALE GENOMIC DNA]</scope>
    <source>
        <strain evidence="6 7">DW2-9</strain>
    </source>
</reference>
<feature type="domain" description="NlpC/P60" evidence="5">
    <location>
        <begin position="7"/>
        <end position="150"/>
    </location>
</feature>
<dbReference type="OrthoDB" id="6058745at2"/>
<comment type="similarity">
    <text evidence="1">Belongs to the peptidase C40 family.</text>
</comment>
<keyword evidence="2" id="KW-0645">Protease</keyword>
<dbReference type="RefSeq" id="WP_036640038.1">
    <property type="nucleotide sequence ID" value="NZ_JFZB01000050.1"/>
</dbReference>
<dbReference type="InterPro" id="IPR038765">
    <property type="entry name" value="Papain-like_cys_pep_sf"/>
</dbReference>
<dbReference type="GO" id="GO:0006508">
    <property type="term" value="P:proteolysis"/>
    <property type="evidence" value="ECO:0007669"/>
    <property type="project" value="UniProtKB-KW"/>
</dbReference>
<organism evidence="6 7">
    <name type="scientific">Paenirhodobacter enshiensis</name>
    <dbReference type="NCBI Taxonomy" id="1105367"/>
    <lineage>
        <taxon>Bacteria</taxon>
        <taxon>Pseudomonadati</taxon>
        <taxon>Pseudomonadota</taxon>
        <taxon>Alphaproteobacteria</taxon>
        <taxon>Rhodobacterales</taxon>
        <taxon>Rhodobacter group</taxon>
        <taxon>Paenirhodobacter</taxon>
    </lineage>
</organism>